<comment type="caution">
    <text evidence="10">The sequence shown here is derived from an EMBL/GenBank/DDBJ whole genome shotgun (WGS) entry which is preliminary data.</text>
</comment>
<dbReference type="Proteomes" id="UP000766486">
    <property type="component" value="Unassembled WGS sequence"/>
</dbReference>
<keyword evidence="6" id="KW-0804">Transcription</keyword>
<keyword evidence="7" id="KW-0539">Nucleus</keyword>
<dbReference type="InterPro" id="IPR007219">
    <property type="entry name" value="XnlR_reg_dom"/>
</dbReference>
<evidence type="ECO:0000256" key="7">
    <source>
        <dbReference type="ARBA" id="ARBA00023242"/>
    </source>
</evidence>
<accession>A0ABY6TTZ8</accession>
<dbReference type="EMBL" id="CABFNS010000518">
    <property type="protein sequence ID" value="VUC22134.1"/>
    <property type="molecule type" value="Genomic_DNA"/>
</dbReference>
<evidence type="ECO:0000256" key="5">
    <source>
        <dbReference type="ARBA" id="ARBA00023125"/>
    </source>
</evidence>
<comment type="subcellular location">
    <subcellularLocation>
        <location evidence="1">Nucleus</location>
    </subcellularLocation>
</comment>
<dbReference type="SMART" id="SM00906">
    <property type="entry name" value="Fungal_trans"/>
    <property type="match status" value="1"/>
</dbReference>
<gene>
    <name evidence="10" type="ORF">CLO192961_LOCUS76000</name>
</gene>
<evidence type="ECO:0000313" key="11">
    <source>
        <dbReference type="Proteomes" id="UP000766486"/>
    </source>
</evidence>
<feature type="region of interest" description="Disordered" evidence="8">
    <location>
        <begin position="1"/>
        <end position="21"/>
    </location>
</feature>
<keyword evidence="11" id="KW-1185">Reference proteome</keyword>
<evidence type="ECO:0000259" key="9">
    <source>
        <dbReference type="SMART" id="SM00906"/>
    </source>
</evidence>
<dbReference type="PANTHER" id="PTHR47782:SF1">
    <property type="entry name" value="PYRIMIDINE PATHWAY REGULATORY PROTEIN 1"/>
    <property type="match status" value="1"/>
</dbReference>
<sequence>MPETRSRPAAETSPTGALTVDSAASDPQEMVNSMGLVLLESSNQPRFMGTSSGVTFAKMVLAAIKDDAFAPHDGTVGQSKPHPRILAPSTAHAAASLPPRHAAEHIVDVYFSYRTPHVPILVRSRVEEVMDRVYGSKEVLGSGLSSVHERDMFIANIVFAVGLHGMPVAGGGRPSQSETCFHAALKCVEGLLAYSPSDLETLTVVLLLAQYIELNPSQGSLWQLTGFALRLAIDLGLHWETNNILAMPEPLLNQRRRLYWATYRFDRYLCITLGRPFGIAELSMNSKFPDPYIPETQPQGEMTSLETYNQCCSNHFLKLYILESEIKHVLYHQLQGSSLAYPRANYELWFPEIQSRLRTWKEEIPTTRDETDSIYSLPSWWEAHYCNALLLLHRPTPRVPRPTKSSLQTCFDVARQAIQSIKSLQREGRSDEIRTAASIVEVMTASQDCASTLSALAERFADAGGCRDAFERLSSTTLKWLLSCRDGSANGEAGPPPTLGSEMDSLRDIAPFSSHGWQAEGLTSIFPDEPYEFAQFLSTAAQWEDLSGIGDIFHPF</sequence>
<dbReference type="Pfam" id="PF04082">
    <property type="entry name" value="Fungal_trans"/>
    <property type="match status" value="1"/>
</dbReference>
<evidence type="ECO:0000256" key="8">
    <source>
        <dbReference type="SAM" id="MobiDB-lite"/>
    </source>
</evidence>
<name>A0ABY6TTZ8_BIOOC</name>
<evidence type="ECO:0000256" key="4">
    <source>
        <dbReference type="ARBA" id="ARBA00023015"/>
    </source>
</evidence>
<keyword evidence="3" id="KW-0862">Zinc</keyword>
<evidence type="ECO:0000313" key="10">
    <source>
        <dbReference type="EMBL" id="VUC22134.1"/>
    </source>
</evidence>
<reference evidence="10 11" key="1">
    <citation type="submission" date="2019-06" db="EMBL/GenBank/DDBJ databases">
        <authorList>
            <person name="Broberg M."/>
        </authorList>
    </citation>
    <scope>NUCLEOTIDE SEQUENCE [LARGE SCALE GENOMIC DNA]</scope>
</reference>
<evidence type="ECO:0000256" key="3">
    <source>
        <dbReference type="ARBA" id="ARBA00022833"/>
    </source>
</evidence>
<evidence type="ECO:0000256" key="2">
    <source>
        <dbReference type="ARBA" id="ARBA00022723"/>
    </source>
</evidence>
<protein>
    <recommendedName>
        <fullName evidence="9">Xylanolytic transcriptional activator regulatory domain-containing protein</fullName>
    </recommendedName>
</protein>
<keyword evidence="4" id="KW-0805">Transcription regulation</keyword>
<feature type="domain" description="Xylanolytic transcriptional activator regulatory" evidence="9">
    <location>
        <begin position="221"/>
        <end position="295"/>
    </location>
</feature>
<dbReference type="PANTHER" id="PTHR47782">
    <property type="entry name" value="ZN(II)2CYS6 TRANSCRIPTION FACTOR (EUROFUNG)-RELATED"/>
    <property type="match status" value="1"/>
</dbReference>
<proteinExistence type="predicted"/>
<organism evidence="10 11">
    <name type="scientific">Bionectria ochroleuca</name>
    <name type="common">Gliocladium roseum</name>
    <dbReference type="NCBI Taxonomy" id="29856"/>
    <lineage>
        <taxon>Eukaryota</taxon>
        <taxon>Fungi</taxon>
        <taxon>Dikarya</taxon>
        <taxon>Ascomycota</taxon>
        <taxon>Pezizomycotina</taxon>
        <taxon>Sordariomycetes</taxon>
        <taxon>Hypocreomycetidae</taxon>
        <taxon>Hypocreales</taxon>
        <taxon>Bionectriaceae</taxon>
        <taxon>Clonostachys</taxon>
    </lineage>
</organism>
<evidence type="ECO:0000256" key="6">
    <source>
        <dbReference type="ARBA" id="ARBA00023163"/>
    </source>
</evidence>
<dbReference type="CDD" id="cd12148">
    <property type="entry name" value="fungal_TF_MHR"/>
    <property type="match status" value="1"/>
</dbReference>
<keyword evidence="2" id="KW-0479">Metal-binding</keyword>
<keyword evidence="5" id="KW-0238">DNA-binding</keyword>
<evidence type="ECO:0000256" key="1">
    <source>
        <dbReference type="ARBA" id="ARBA00004123"/>
    </source>
</evidence>
<dbReference type="InterPro" id="IPR052202">
    <property type="entry name" value="Yeast_MetPath_Reg"/>
</dbReference>